<comment type="catalytic activity">
    <reaction evidence="12">
        <text>D-threo-isocitrate + NADP(+) = 2-oxoglutarate + CO2 + NADPH</text>
        <dbReference type="Rhea" id="RHEA:19629"/>
        <dbReference type="ChEBI" id="CHEBI:15562"/>
        <dbReference type="ChEBI" id="CHEBI:16526"/>
        <dbReference type="ChEBI" id="CHEBI:16810"/>
        <dbReference type="ChEBI" id="CHEBI:57783"/>
        <dbReference type="ChEBI" id="CHEBI:58349"/>
        <dbReference type="EC" id="1.1.1.42"/>
    </reaction>
</comment>
<evidence type="ECO:0000256" key="17">
    <source>
        <dbReference type="PIRSR" id="PIRSR604439-4"/>
    </source>
</evidence>
<feature type="binding site" evidence="14">
    <location>
        <position position="112"/>
    </location>
    <ligand>
        <name>D-threo-isocitrate</name>
        <dbReference type="ChEBI" id="CHEBI:15562"/>
    </ligand>
</feature>
<keyword evidence="11 16" id="KW-0464">Manganese</keyword>
<feature type="binding site" evidence="15">
    <location>
        <position position="391"/>
    </location>
    <ligand>
        <name>NADP(+)</name>
        <dbReference type="ChEBI" id="CHEBI:58349"/>
    </ligand>
</feature>
<feature type="binding site" evidence="14">
    <location>
        <position position="128"/>
    </location>
    <ligand>
        <name>D-threo-isocitrate</name>
        <dbReference type="ChEBI" id="CHEBI:15562"/>
    </ligand>
</feature>
<protein>
    <recommendedName>
        <fullName evidence="4 13">Isocitrate dehydrogenase (NADP(+))</fullName>
        <ecNumber evidence="4 13">1.1.1.42</ecNumber>
    </recommendedName>
</protein>
<evidence type="ECO:0000256" key="15">
    <source>
        <dbReference type="PIRSR" id="PIRSR604439-2"/>
    </source>
</evidence>
<dbReference type="PROSITE" id="PS00470">
    <property type="entry name" value="IDH_IMDH"/>
    <property type="match status" value="1"/>
</dbReference>
<evidence type="ECO:0000256" key="9">
    <source>
        <dbReference type="ARBA" id="ARBA00022857"/>
    </source>
</evidence>
<comment type="cofactor">
    <cofactor evidence="1">
        <name>Mn(2+)</name>
        <dbReference type="ChEBI" id="CHEBI:29035"/>
    </cofactor>
</comment>
<dbReference type="GO" id="GO:0000287">
    <property type="term" value="F:magnesium ion binding"/>
    <property type="evidence" value="ECO:0007669"/>
    <property type="project" value="InterPro"/>
</dbReference>
<dbReference type="InterPro" id="IPR019818">
    <property type="entry name" value="IsoCit/isopropylmalate_DH_CS"/>
</dbReference>
<evidence type="ECO:0000259" key="19">
    <source>
        <dbReference type="SMART" id="SM01329"/>
    </source>
</evidence>
<evidence type="ECO:0000256" key="10">
    <source>
        <dbReference type="ARBA" id="ARBA00023002"/>
    </source>
</evidence>
<proteinExistence type="inferred from homology"/>
<feature type="binding site" evidence="15">
    <location>
        <position position="352"/>
    </location>
    <ligand>
        <name>NADP(+)</name>
        <dbReference type="ChEBI" id="CHEBI:58349"/>
    </ligand>
</feature>
<evidence type="ECO:0000256" key="11">
    <source>
        <dbReference type="ARBA" id="ARBA00023211"/>
    </source>
</evidence>
<feature type="binding site" evidence="15">
    <location>
        <begin position="339"/>
        <end position="345"/>
    </location>
    <ligand>
        <name>NADP(+)</name>
        <dbReference type="ChEBI" id="CHEBI:58349"/>
    </ligand>
</feature>
<comment type="subunit">
    <text evidence="3">Homodimer.</text>
</comment>
<evidence type="ECO:0000313" key="20">
    <source>
        <dbReference type="EMBL" id="SDJ19877.1"/>
    </source>
</evidence>
<evidence type="ECO:0000256" key="14">
    <source>
        <dbReference type="PIRSR" id="PIRSR604439-1"/>
    </source>
</evidence>
<evidence type="ECO:0000256" key="16">
    <source>
        <dbReference type="PIRSR" id="PIRSR604439-3"/>
    </source>
</evidence>
<dbReference type="GO" id="GO:0006097">
    <property type="term" value="P:glyoxylate cycle"/>
    <property type="evidence" value="ECO:0007669"/>
    <property type="project" value="UniProtKB-KW"/>
</dbReference>
<feature type="domain" description="Isopropylmalate dehydrogenase-like" evidence="19">
    <location>
        <begin position="32"/>
        <end position="412"/>
    </location>
</feature>
<dbReference type="InterPro" id="IPR024084">
    <property type="entry name" value="IsoPropMal-DH-like_dom"/>
</dbReference>
<feature type="binding site" evidence="14">
    <location>
        <position position="118"/>
    </location>
    <ligand>
        <name>D-threo-isocitrate</name>
        <dbReference type="ChEBI" id="CHEBI:15562"/>
    </ligand>
</feature>
<dbReference type="RefSeq" id="WP_092698309.1">
    <property type="nucleotide sequence ID" value="NZ_FNFC01000001.1"/>
</dbReference>
<evidence type="ECO:0000256" key="5">
    <source>
        <dbReference type="ARBA" id="ARBA00022435"/>
    </source>
</evidence>
<keyword evidence="8 16" id="KW-0460">Magnesium</keyword>
<keyword evidence="5" id="KW-0329">Glyoxylate bypass</keyword>
<comment type="cofactor">
    <cofactor evidence="16">
        <name>Mg(2+)</name>
        <dbReference type="ChEBI" id="CHEBI:18420"/>
    </cofactor>
    <cofactor evidence="16">
        <name>Mn(2+)</name>
        <dbReference type="ChEBI" id="CHEBI:29035"/>
    </cofactor>
    <text evidence="16">Binds 1 Mg(2+) or Mn(2+) ion per subunit.</text>
</comment>
<dbReference type="InterPro" id="IPR004439">
    <property type="entry name" value="Isocitrate_DH_NADP_dimer_prok"/>
</dbReference>
<dbReference type="Pfam" id="PF00180">
    <property type="entry name" value="Iso_dh"/>
    <property type="match status" value="1"/>
</dbReference>
<evidence type="ECO:0000256" key="8">
    <source>
        <dbReference type="ARBA" id="ARBA00022842"/>
    </source>
</evidence>
<feature type="modified residue" description="N6-succinyllysine" evidence="18">
    <location>
        <position position="99"/>
    </location>
</feature>
<accession>A0A1G8RSC2</accession>
<feature type="site" description="Critical for catalysis" evidence="17">
    <location>
        <position position="229"/>
    </location>
</feature>
<keyword evidence="7" id="KW-0479">Metal-binding</keyword>
<gene>
    <name evidence="20" type="ORF">SAMN05216226_10193</name>
</gene>
<keyword evidence="9 15" id="KW-0521">NADP</keyword>
<dbReference type="GO" id="GO:0006099">
    <property type="term" value="P:tricarboxylic acid cycle"/>
    <property type="evidence" value="ECO:0007669"/>
    <property type="project" value="UniProtKB-UniRule"/>
</dbReference>
<evidence type="ECO:0000256" key="18">
    <source>
        <dbReference type="PIRSR" id="PIRSR604439-5"/>
    </source>
</evidence>
<feature type="binding site" evidence="15">
    <location>
        <position position="395"/>
    </location>
    <ligand>
        <name>NADP(+)</name>
        <dbReference type="ChEBI" id="CHEBI:58349"/>
    </ligand>
</feature>
<evidence type="ECO:0000256" key="1">
    <source>
        <dbReference type="ARBA" id="ARBA00001936"/>
    </source>
</evidence>
<reference evidence="20 21" key="1">
    <citation type="submission" date="2016-10" db="EMBL/GenBank/DDBJ databases">
        <authorList>
            <person name="de Groot N.N."/>
        </authorList>
    </citation>
    <scope>NUCLEOTIDE SEQUENCE [LARGE SCALE GENOMIC DNA]</scope>
    <source>
        <strain evidence="20 21">IBRC-M10015</strain>
    </source>
</reference>
<dbReference type="Proteomes" id="UP000198856">
    <property type="component" value="Unassembled WGS sequence"/>
</dbReference>
<keyword evidence="10" id="KW-0560">Oxidoreductase</keyword>
<evidence type="ECO:0000256" key="7">
    <source>
        <dbReference type="ARBA" id="ARBA00022723"/>
    </source>
</evidence>
<evidence type="ECO:0000256" key="12">
    <source>
        <dbReference type="ARBA" id="ARBA00023554"/>
    </source>
</evidence>
<feature type="site" description="Critical for catalysis" evidence="17">
    <location>
        <position position="159"/>
    </location>
</feature>
<name>A0A1G8RSC2_9EURY</name>
<keyword evidence="6" id="KW-0816">Tricarboxylic acid cycle</keyword>
<dbReference type="AlphaFoldDB" id="A0A1G8RSC2"/>
<feature type="binding site" evidence="14">
    <location>
        <position position="114"/>
    </location>
    <ligand>
        <name>D-threo-isocitrate</name>
        <dbReference type="ChEBI" id="CHEBI:15562"/>
    </ligand>
</feature>
<dbReference type="NCBIfam" id="TIGR00183">
    <property type="entry name" value="prok_nadp_idh"/>
    <property type="match status" value="1"/>
</dbReference>
<dbReference type="EC" id="1.1.1.42" evidence="4 13"/>
<feature type="binding site" evidence="15">
    <location>
        <position position="103"/>
    </location>
    <ligand>
        <name>NADP(+)</name>
        <dbReference type="ChEBI" id="CHEBI:58349"/>
    </ligand>
</feature>
<comment type="similarity">
    <text evidence="2">Belongs to the isocitrate and isopropylmalate dehydrogenases family.</text>
</comment>
<dbReference type="OrthoDB" id="23624at2157"/>
<feature type="binding site" evidence="14">
    <location>
        <position position="152"/>
    </location>
    <ligand>
        <name>D-threo-isocitrate</name>
        <dbReference type="ChEBI" id="CHEBI:15562"/>
    </ligand>
</feature>
<dbReference type="EMBL" id="FNFC01000001">
    <property type="protein sequence ID" value="SDJ19877.1"/>
    <property type="molecule type" value="Genomic_DNA"/>
</dbReference>
<feature type="modified residue" description="Phosphoserine" evidence="18">
    <location>
        <position position="112"/>
    </location>
</feature>
<dbReference type="PANTHER" id="PTHR43504:SF1">
    <property type="entry name" value="ISOCITRATE DEHYDROGENASE [NADP]"/>
    <property type="match status" value="1"/>
</dbReference>
<dbReference type="GO" id="GO:0051287">
    <property type="term" value="F:NAD binding"/>
    <property type="evidence" value="ECO:0007669"/>
    <property type="project" value="InterPro"/>
</dbReference>
<evidence type="ECO:0000256" key="4">
    <source>
        <dbReference type="ARBA" id="ARBA00013013"/>
    </source>
</evidence>
<evidence type="ECO:0000313" key="21">
    <source>
        <dbReference type="Proteomes" id="UP000198856"/>
    </source>
</evidence>
<evidence type="ECO:0000256" key="13">
    <source>
        <dbReference type="NCBIfam" id="TIGR00183"/>
    </source>
</evidence>
<dbReference type="PANTHER" id="PTHR43504">
    <property type="entry name" value="ISOCITRATE DEHYDROGENASE [NADP]"/>
    <property type="match status" value="1"/>
</dbReference>
<feature type="binding site" evidence="16">
    <location>
        <position position="307"/>
    </location>
    <ligand>
        <name>Mg(2+)</name>
        <dbReference type="ChEBI" id="CHEBI:18420"/>
    </ligand>
</feature>
<evidence type="ECO:0000256" key="6">
    <source>
        <dbReference type="ARBA" id="ARBA00022532"/>
    </source>
</evidence>
<evidence type="ECO:0000256" key="2">
    <source>
        <dbReference type="ARBA" id="ARBA00007769"/>
    </source>
</evidence>
<keyword evidence="21" id="KW-1185">Reference proteome</keyword>
<dbReference type="SMART" id="SM01329">
    <property type="entry name" value="Iso_dh"/>
    <property type="match status" value="1"/>
</dbReference>
<dbReference type="NCBIfam" id="NF005425">
    <property type="entry name" value="PRK07006.1"/>
    <property type="match status" value="1"/>
</dbReference>
<evidence type="ECO:0000256" key="3">
    <source>
        <dbReference type="ARBA" id="ARBA00011738"/>
    </source>
</evidence>
<dbReference type="Gene3D" id="3.40.718.10">
    <property type="entry name" value="Isopropylmalate Dehydrogenase"/>
    <property type="match status" value="1"/>
</dbReference>
<dbReference type="STRING" id="890420.SAMN05216226_10193"/>
<organism evidence="20 21">
    <name type="scientific">Halovenus aranensis</name>
    <dbReference type="NCBI Taxonomy" id="890420"/>
    <lineage>
        <taxon>Archaea</taxon>
        <taxon>Methanobacteriati</taxon>
        <taxon>Methanobacteriota</taxon>
        <taxon>Stenosarchaea group</taxon>
        <taxon>Halobacteria</taxon>
        <taxon>Halobacteriales</taxon>
        <taxon>Haloarculaceae</taxon>
        <taxon>Halovenus</taxon>
    </lineage>
</organism>
<dbReference type="SUPFAM" id="SSF53659">
    <property type="entry name" value="Isocitrate/Isopropylmalate dehydrogenase-like"/>
    <property type="match status" value="1"/>
</dbReference>
<dbReference type="GO" id="GO:0004450">
    <property type="term" value="F:isocitrate dehydrogenase (NADP+) activity"/>
    <property type="evidence" value="ECO:0007669"/>
    <property type="project" value="UniProtKB-UniRule"/>
</dbReference>
<sequence length="420" mass="46412">MEFDKIDVPDEGEPIEVIDEEADEFEVPETPIIPILHGDGIGTDVGPAAQQVLEAAANATGRDIAWMRVYAGETAREMYDENLPDDTVNAIEEFRVAIKGPLTTPVGAGFRSLNVALRQKLDFYANVRPTYHLDGVPSPVSEPEQMDMVTFRENTEDVYAGIEWEEGTDEVEQVREFVEDEMGFDETIHSGPVGIGVKPITEYGSKRLIRRAIDYALEHDRDSVTLVHKGNIMKFTEGQFRDWGYEVAREEYGDEVITEDTLWEERDGQQPDDAVVVNDRIADNMLQQVLTRTDEYDVLATMNLNGDYISDACGAQIGGLGIAPGANFGDARCLAEPVHGSAPKYAGQDKVNPTAMILSGVLMFDYMGWGDAAQLVKDAVEETISSKQVTYDLERQIEGGDKLATSEFAEAVVENIEQLA</sequence>